<dbReference type="PROSITE" id="PS50948">
    <property type="entry name" value="PAN"/>
    <property type="match status" value="2"/>
</dbReference>
<feature type="region of interest" description="Disordered" evidence="1">
    <location>
        <begin position="85"/>
        <end position="109"/>
    </location>
</feature>
<feature type="region of interest" description="Disordered" evidence="1">
    <location>
        <begin position="219"/>
        <end position="384"/>
    </location>
</feature>
<organism evidence="4 5">
    <name type="scientific">Fusarium zealandicum</name>
    <dbReference type="NCBI Taxonomy" id="1053134"/>
    <lineage>
        <taxon>Eukaryota</taxon>
        <taxon>Fungi</taxon>
        <taxon>Dikarya</taxon>
        <taxon>Ascomycota</taxon>
        <taxon>Pezizomycotina</taxon>
        <taxon>Sordariomycetes</taxon>
        <taxon>Hypocreomycetidae</taxon>
        <taxon>Hypocreales</taxon>
        <taxon>Nectriaceae</taxon>
        <taxon>Fusarium</taxon>
        <taxon>Fusarium staphyleae species complex</taxon>
    </lineage>
</organism>
<feature type="compositionally biased region" description="Polar residues" evidence="1">
    <location>
        <begin position="296"/>
        <end position="314"/>
    </location>
</feature>
<gene>
    <name evidence="4" type="ORF">FZEAL_3293</name>
</gene>
<comment type="caution">
    <text evidence="4">The sequence shown here is derived from an EMBL/GenBank/DDBJ whole genome shotgun (WGS) entry which is preliminary data.</text>
</comment>
<dbReference type="EMBL" id="JABEYC010000208">
    <property type="protein sequence ID" value="KAF4980779.1"/>
    <property type="molecule type" value="Genomic_DNA"/>
</dbReference>
<feature type="compositionally biased region" description="Polar residues" evidence="1">
    <location>
        <begin position="93"/>
        <end position="102"/>
    </location>
</feature>
<evidence type="ECO:0000313" key="4">
    <source>
        <dbReference type="EMBL" id="KAF4980779.1"/>
    </source>
</evidence>
<dbReference type="Pfam" id="PF00024">
    <property type="entry name" value="PAN_1"/>
    <property type="match status" value="1"/>
</dbReference>
<evidence type="ECO:0000256" key="2">
    <source>
        <dbReference type="SAM" id="SignalP"/>
    </source>
</evidence>
<reference evidence="4" key="1">
    <citation type="journal article" date="2020" name="BMC Genomics">
        <title>Correction to: Identification and distribution of gene clusters required for synthesis of sphingolipid metabolism inhibitors in diverse species of the filamentous fungus Fusarium.</title>
        <authorList>
            <person name="Kim H.S."/>
            <person name="Lohmar J.M."/>
            <person name="Busman M."/>
            <person name="Brown D.W."/>
            <person name="Naumann T.A."/>
            <person name="Divon H.H."/>
            <person name="Lysoe E."/>
            <person name="Uhlig S."/>
            <person name="Proctor R.H."/>
        </authorList>
    </citation>
    <scope>NUCLEOTIDE SEQUENCE</scope>
    <source>
        <strain evidence="4">NRRL 22465</strain>
    </source>
</reference>
<dbReference type="AlphaFoldDB" id="A0A8H4XLY6"/>
<keyword evidence="2" id="KW-0732">Signal</keyword>
<feature type="compositionally biased region" description="Low complexity" evidence="1">
    <location>
        <begin position="240"/>
        <end position="276"/>
    </location>
</feature>
<feature type="signal peptide" evidence="2">
    <location>
        <begin position="1"/>
        <end position="21"/>
    </location>
</feature>
<name>A0A8H4XLY6_9HYPO</name>
<dbReference type="Proteomes" id="UP000635477">
    <property type="component" value="Unassembled WGS sequence"/>
</dbReference>
<proteinExistence type="predicted"/>
<dbReference type="OrthoDB" id="5090004at2759"/>
<accession>A0A8H4XLY6</accession>
<evidence type="ECO:0000256" key="1">
    <source>
        <dbReference type="SAM" id="MobiDB-lite"/>
    </source>
</evidence>
<feature type="domain" description="Apple" evidence="3">
    <location>
        <begin position="510"/>
        <end position="589"/>
    </location>
</feature>
<dbReference type="InterPro" id="IPR003609">
    <property type="entry name" value="Pan_app"/>
</dbReference>
<sequence length="621" mass="65909">MRSIIALAALALSTSLDLAVAGPCKPKLSSTTDAATSTTTDAASPIITNELEGGNFARKGADGGIPGFTFDGAAEVVLGKGYTGDGSTDSGSVQLKAQSQDGPSRKRALGSSVSISQELSGLNPRTPYTVRFFYAILAFPRGLDLCVMRAYLGSQPFHEQWLLASGPTLVWGDVLEQVTPSAATTTFRVQMDCYNGGAAVILVDSIFMSNQVTPETIDDYTLSFGDDNEPSPTSTESLASEETGVSTTSTQSGTESVGTEATETETQTGTESTQTQDAETRTDSSTEQSSTQTSDFVTSTSTEAQQTEYTENEPSSTSIDSSSETTTASDEQSSTLEDPTSTSTASSETTETTSTSDELTSTSTFSSTSSESSTSLAPSETAVSEATVSRICANVGSNADEGKGCDRRPLTQTPGQYWEKIGNIEKEQCAARCLGDDNCGSFEYRYVNDCHKECRLYSDRLPADSPTGAPAGDTSIWAYDRSCAWKIPCPEYPEDSFCLNKLADTPAAGCTRRKATLKSCTEKWLRLSVPDCHPYDSCAGMCASYTDCTAFSLSSDPSETWNCLLYTESVSVISEPDPDSELEFVDLSCYACNGENMALTTYGLAMEEGTPKPESTCPRSV</sequence>
<reference evidence="4" key="2">
    <citation type="submission" date="2020-05" db="EMBL/GenBank/DDBJ databases">
        <authorList>
            <person name="Kim H.-S."/>
            <person name="Proctor R.H."/>
            <person name="Brown D.W."/>
        </authorList>
    </citation>
    <scope>NUCLEOTIDE SEQUENCE</scope>
    <source>
        <strain evidence="4">NRRL 22465</strain>
    </source>
</reference>
<feature type="chain" id="PRO_5034552060" description="Apple domain-containing protein" evidence="2">
    <location>
        <begin position="22"/>
        <end position="621"/>
    </location>
</feature>
<evidence type="ECO:0000313" key="5">
    <source>
        <dbReference type="Proteomes" id="UP000635477"/>
    </source>
</evidence>
<feature type="compositionally biased region" description="Low complexity" evidence="1">
    <location>
        <begin position="285"/>
        <end position="295"/>
    </location>
</feature>
<feature type="domain" description="Apple" evidence="3">
    <location>
        <begin position="405"/>
        <end position="483"/>
    </location>
</feature>
<keyword evidence="5" id="KW-1185">Reference proteome</keyword>
<evidence type="ECO:0000259" key="3">
    <source>
        <dbReference type="PROSITE" id="PS50948"/>
    </source>
</evidence>
<feature type="compositionally biased region" description="Low complexity" evidence="1">
    <location>
        <begin position="315"/>
        <end position="381"/>
    </location>
</feature>
<protein>
    <recommendedName>
        <fullName evidence="3">Apple domain-containing protein</fullName>
    </recommendedName>
</protein>